<dbReference type="EMBL" id="JAAAIL010001688">
    <property type="protein sequence ID" value="KAG0266204.1"/>
    <property type="molecule type" value="Genomic_DNA"/>
</dbReference>
<proteinExistence type="predicted"/>
<accession>A0AAD4D6T1</accession>
<protein>
    <submittedName>
        <fullName evidence="1">Uncharacterized protein</fullName>
    </submittedName>
</protein>
<dbReference type="SUPFAM" id="SSF52047">
    <property type="entry name" value="RNI-like"/>
    <property type="match status" value="1"/>
</dbReference>
<reference evidence="1" key="1">
    <citation type="journal article" date="2020" name="Fungal Divers.">
        <title>Resolving the Mortierellaceae phylogeny through synthesis of multi-gene phylogenetics and phylogenomics.</title>
        <authorList>
            <person name="Vandepol N."/>
            <person name="Liber J."/>
            <person name="Desiro A."/>
            <person name="Na H."/>
            <person name="Kennedy M."/>
            <person name="Barry K."/>
            <person name="Grigoriev I.V."/>
            <person name="Miller A.N."/>
            <person name="O'Donnell K."/>
            <person name="Stajich J.E."/>
            <person name="Bonito G."/>
        </authorList>
    </citation>
    <scope>NUCLEOTIDE SEQUENCE</scope>
    <source>
        <strain evidence="1">NRRL 28262</strain>
    </source>
</reference>
<dbReference type="GO" id="GO:0019005">
    <property type="term" value="C:SCF ubiquitin ligase complex"/>
    <property type="evidence" value="ECO:0007669"/>
    <property type="project" value="TreeGrafter"/>
</dbReference>
<evidence type="ECO:0000313" key="2">
    <source>
        <dbReference type="Proteomes" id="UP001194580"/>
    </source>
</evidence>
<keyword evidence="2" id="KW-1185">Reference proteome</keyword>
<evidence type="ECO:0000313" key="1">
    <source>
        <dbReference type="EMBL" id="KAG0266204.1"/>
    </source>
</evidence>
<sequence length="1642" mass="185863">MTPTSQPFLARDGTQLHIKVDYHVATGQYIIPWADITDAFPQGYLVKNGDTILPFLSDQDETQKLLIEPLCVAYQDNAVLEVVYEQSIIDTLDSSFWPTRQFRRATHLVTEQRLSMAVNIADALSGFQPAFNILSHNFLYQDDSKPRLFIVLPTTNNYTGIHLDQYRLYYLCEHGGQSRKTTANTGMTVVKDSSVSHDAHLAEHGGYKIIDTVAFFEKYGEYVLAILCMVKYGASAGGIAVPRLLQFGGVEGQEADDFRDNVDDMIHYLQQYQQQRQRQQFLSPAQTPLFSLRATAKPDADADTPTNPYYRTLTKTWLKEEKFEDLDSFLENHYYNNDDDSDGNTTPADLHRVTTVKEGHVRWVCSGHFSEHYPQVTRDAHIKSIQPNQGTYNIHTGVVKVRITTTAQAKKFYLLLAHTPFFKELCLSLDWTLTTTDLKDIILATQQSFLHRVELFALCENHVSSNDRPMVGFDQQPMHLYLAHNRFRKVQLKNREGLPIQIQKWPNAVNTNTLSLRGYTLSRRDFSMLSFLLRSAPHLTSITLQVDSLDVDPVLDMVEAHIEQYKKIEQLSLSWKSDSHVMMSFKSGRTIPSNTIATLTLANLDLFASRITLDSITDLNLGVKNTPSEVDLLVQVLLACCTSLKNLCLSFDDTHEDLPFSPLSIFELGSIPTLASIRLSREPSHYQSSFTFPLISLDLRYMNIPLDDLSGVNKIITKYPSLATLSMTVYDLDAAYGDVEPFFRRLQRDMTVRLEHKLGSHVTIRFKHTATSGDTRTASFIELRAIPIKKFRRLPLDQVQTLGIPSRSHVYQHDEIIEITQRCTSLETLEINVKDSLSLAAFCVSTLPAIQSIHLITSRSDDNSTYQTFPLKTLDMAGRCLVTVIGGVSAVETFFKSNPKLSDLSFTVTDIAKDFPAFISAIKSLSGHRLSRFVLKDVEGSVASISFDNVNNNIIITSYFLHLKRLARQEDLQIFDISSLTDFVLTCTGLVNVQPDKIFRRLVAECPRLMSIDIQCDTYFFPTFFYLSNFASLKTCVLRNRSGQVVPNLNLVDGYLNLGNELLSKELYPDLHYALQSHPNITGLKILVESTFEAYEFITSLAAKTPWLEEVKIAQQNVGPKLAIAFADDVAAGTGRIWTVALDVRSLSQLQPKMFTLLTKLTVSGQVMQWTNQDLANIPLASCENLSTLELKCPPSQFPRILRSLHDASLMHTSLRHLKLWDGSRDNILTGSQIDDLDAIAIHIQQVRMLDFHESLQELESLLQDYPLEIAHLKLNGSFNHPQAEIIEKSLKLGKVRIRHIQWDISFTRNFQLFETMLRAVSHCYTNAASSVVPTVAFKVCKNDVARGELTMYQPGADNQNQRVLSALGHLMTQFATHLILDNAGLEIFLPDLLLMKLEALQELEIRVTRYCPDDEFLEWLRSVFQRRISQAPANGQQSYGLVAGGGCVQVEDYHDSDFIFDDPMSSSVIMDDISSPPQLISTTTPLLAPSPNSPTLAQLTHPRSTTTIPTPSTRQPFSRLIFHNLQFKPPQWKQLLESMDFVSLRLLSLERVGFGDHELMLLTTLYIDQLTRTRKERQVRKEKEIKVVGEDGEEEEEGGKEQEDEECVVRFYTTSVTQQDILREQARLKVNSCSQLKFVLV</sequence>
<comment type="caution">
    <text evidence="1">The sequence shown here is derived from an EMBL/GenBank/DDBJ whole genome shotgun (WGS) entry which is preliminary data.</text>
</comment>
<dbReference type="GO" id="GO:0031146">
    <property type="term" value="P:SCF-dependent proteasomal ubiquitin-dependent protein catabolic process"/>
    <property type="evidence" value="ECO:0007669"/>
    <property type="project" value="TreeGrafter"/>
</dbReference>
<dbReference type="InterPro" id="IPR032675">
    <property type="entry name" value="LRR_dom_sf"/>
</dbReference>
<dbReference type="Proteomes" id="UP001194580">
    <property type="component" value="Unassembled WGS sequence"/>
</dbReference>
<name>A0AAD4D6T1_9FUNG</name>
<dbReference type="PANTHER" id="PTHR13318">
    <property type="entry name" value="PARTNER OF PAIRED, ISOFORM B-RELATED"/>
    <property type="match status" value="1"/>
</dbReference>
<gene>
    <name evidence="1" type="ORF">BGZ95_003080</name>
</gene>
<organism evidence="1 2">
    <name type="scientific">Linnemannia exigua</name>
    <dbReference type="NCBI Taxonomy" id="604196"/>
    <lineage>
        <taxon>Eukaryota</taxon>
        <taxon>Fungi</taxon>
        <taxon>Fungi incertae sedis</taxon>
        <taxon>Mucoromycota</taxon>
        <taxon>Mortierellomycotina</taxon>
        <taxon>Mortierellomycetes</taxon>
        <taxon>Mortierellales</taxon>
        <taxon>Mortierellaceae</taxon>
        <taxon>Linnemannia</taxon>
    </lineage>
</organism>
<dbReference type="Gene3D" id="3.80.10.10">
    <property type="entry name" value="Ribonuclease Inhibitor"/>
    <property type="match status" value="1"/>
</dbReference>